<dbReference type="SUPFAM" id="SSF53613">
    <property type="entry name" value="Ribokinase-like"/>
    <property type="match status" value="1"/>
</dbReference>
<accession>A0A7M1SYT5</accession>
<keyword evidence="2" id="KW-0808">Transferase</keyword>
<keyword evidence="2" id="KW-0418">Kinase</keyword>
<dbReference type="InterPro" id="IPR029056">
    <property type="entry name" value="Ribokinase-like"/>
</dbReference>
<dbReference type="AlphaFoldDB" id="A0A7M1SYT5"/>
<dbReference type="GO" id="GO:0016301">
    <property type="term" value="F:kinase activity"/>
    <property type="evidence" value="ECO:0007669"/>
    <property type="project" value="UniProtKB-KW"/>
</dbReference>
<dbReference type="InterPro" id="IPR011611">
    <property type="entry name" value="PfkB_dom"/>
</dbReference>
<evidence type="ECO:0000313" key="3">
    <source>
        <dbReference type="Proteomes" id="UP000593758"/>
    </source>
</evidence>
<evidence type="ECO:0000313" key="2">
    <source>
        <dbReference type="EMBL" id="QOR72187.1"/>
    </source>
</evidence>
<dbReference type="Gene3D" id="3.40.1190.20">
    <property type="match status" value="1"/>
</dbReference>
<dbReference type="Pfam" id="PF00294">
    <property type="entry name" value="PfkB"/>
    <property type="match status" value="1"/>
</dbReference>
<dbReference type="InterPro" id="IPR052562">
    <property type="entry name" value="Ketohexokinase-related"/>
</dbReference>
<sequence length="300" mass="29918">MTTRTVVCCGLTTLDITQVVTSPPTANEKIVASDVRVAVGGPAANAALTAAALGSHTVLVTALGTGPLADLARSELTGCGVQVLDIGTIDALPVSTVLVTASTGERAVVSTNYSVARPLPASAELEQIPDGAGCVLVDGHLPEASLALCAAARARLVPTVMDGGSYKPAAVDLLAELDAVLLSEHFTWPGASDAIAAVAAHGPELVGQSSGAGPIRVLGPRGCGEVLVPAVPTVEVVDTLGAGDVLHGAWAHAIATGGDVTGTDVLRSAAEVASLSVRYPGALGWAREKQSLPRVTGRLG</sequence>
<reference evidence="2 3" key="1">
    <citation type="submission" date="2020-10" db="EMBL/GenBank/DDBJ databases">
        <title>Haloactinobacterium sp. RN3S43, a bacterium isolated from saline soil.</title>
        <authorList>
            <person name="Sun J.-Q."/>
        </authorList>
    </citation>
    <scope>NUCLEOTIDE SEQUENCE [LARGE SCALE GENOMIC DNA]</scope>
    <source>
        <strain evidence="2 3">RN3S43</strain>
    </source>
</reference>
<dbReference type="EMBL" id="CP063169">
    <property type="protein sequence ID" value="QOR72187.1"/>
    <property type="molecule type" value="Genomic_DNA"/>
</dbReference>
<dbReference type="KEGG" id="halt:IM660_08140"/>
<feature type="domain" description="Carbohydrate kinase PfkB" evidence="1">
    <location>
        <begin position="5"/>
        <end position="282"/>
    </location>
</feature>
<name>A0A7M1SYT5_9MICO</name>
<dbReference type="RefSeq" id="WP_193498828.1">
    <property type="nucleotide sequence ID" value="NZ_CP063169.1"/>
</dbReference>
<dbReference type="Proteomes" id="UP000593758">
    <property type="component" value="Chromosome"/>
</dbReference>
<gene>
    <name evidence="2" type="ORF">IM660_08140</name>
</gene>
<dbReference type="PANTHER" id="PTHR42774">
    <property type="entry name" value="PHOSPHOTRANSFERASE SYSTEM TRANSPORT PROTEIN"/>
    <property type="match status" value="1"/>
</dbReference>
<dbReference type="PANTHER" id="PTHR42774:SF3">
    <property type="entry name" value="KETOHEXOKINASE"/>
    <property type="match status" value="1"/>
</dbReference>
<organism evidence="2 3">
    <name type="scientific">Ruania alkalisoli</name>
    <dbReference type="NCBI Taxonomy" id="2779775"/>
    <lineage>
        <taxon>Bacteria</taxon>
        <taxon>Bacillati</taxon>
        <taxon>Actinomycetota</taxon>
        <taxon>Actinomycetes</taxon>
        <taxon>Micrococcales</taxon>
        <taxon>Ruaniaceae</taxon>
        <taxon>Ruania</taxon>
    </lineage>
</organism>
<keyword evidence="3" id="KW-1185">Reference proteome</keyword>
<evidence type="ECO:0000259" key="1">
    <source>
        <dbReference type="Pfam" id="PF00294"/>
    </source>
</evidence>
<protein>
    <submittedName>
        <fullName evidence="2">Carbohydrate kinase</fullName>
    </submittedName>
</protein>
<proteinExistence type="predicted"/>